<reference evidence="3 4" key="1">
    <citation type="submission" date="2017-11" db="EMBL/GenBank/DDBJ databases">
        <title>De novo assembly and phasing of dikaryotic genomes from two isolates of Puccinia coronata f. sp. avenae, the causal agent of oat crown rust.</title>
        <authorList>
            <person name="Miller M.E."/>
            <person name="Zhang Y."/>
            <person name="Omidvar V."/>
            <person name="Sperschneider J."/>
            <person name="Schwessinger B."/>
            <person name="Raley C."/>
            <person name="Palmer J.M."/>
            <person name="Garnica D."/>
            <person name="Upadhyaya N."/>
            <person name="Rathjen J."/>
            <person name="Taylor J.M."/>
            <person name="Park R.F."/>
            <person name="Dodds P.N."/>
            <person name="Hirsch C.D."/>
            <person name="Kianian S.F."/>
            <person name="Figueroa M."/>
        </authorList>
    </citation>
    <scope>NUCLEOTIDE SEQUENCE [LARGE SCALE GENOMIC DNA]</scope>
    <source>
        <strain evidence="3">12SD80</strain>
    </source>
</reference>
<protein>
    <submittedName>
        <fullName evidence="3">Uncharacterized protein</fullName>
    </submittedName>
</protein>
<evidence type="ECO:0000256" key="1">
    <source>
        <dbReference type="SAM" id="MobiDB-lite"/>
    </source>
</evidence>
<keyword evidence="2" id="KW-0472">Membrane</keyword>
<feature type="transmembrane region" description="Helical" evidence="2">
    <location>
        <begin position="90"/>
        <end position="111"/>
    </location>
</feature>
<comment type="caution">
    <text evidence="3">The sequence shown here is derived from an EMBL/GenBank/DDBJ whole genome shotgun (WGS) entry which is preliminary data.</text>
</comment>
<dbReference type="AlphaFoldDB" id="A0A2N5SWP3"/>
<feature type="transmembrane region" description="Helical" evidence="2">
    <location>
        <begin position="145"/>
        <end position="167"/>
    </location>
</feature>
<dbReference type="Proteomes" id="UP000235392">
    <property type="component" value="Unassembled WGS sequence"/>
</dbReference>
<keyword evidence="2" id="KW-0812">Transmembrane</keyword>
<sequence length="444" mass="49805">MVMKDPGLEMLQFIYSIPPSVNPYEATAEHVRKLGRGGRPVLWGRIVRRIICCMFIILIGQAITVLWLRSRGNKLRFFRFNKLGLFHVELLNEVVLLMLLYSVCAFSDLLTQDLVQSIESMMNLTSLGARARTGASIRLSPLKRFALNGLLVAVIAVPGAIILWISIATSIFLREVETTSDQVVQALHRAARTYRPETYSSLQLLQLLTPTDGFHARSRHVIDNIKIMMLVYTGQHCLIAALYIPTSIILLRSLRQQSLSTGTLVTKGSTSSGTTVSDRSNPLLQVRRRLINQAYLIHLEELLHLPPIIYLFIGIQGTAYYADPTWILIDEIAIHGPAAIIGSIILAFSIQNTLYTTRAEQKSSEKRIEPEPIKAHVNEIIRLQDTKSMSTFQPDSAKNYSSSETGPSPMTGDWIEQFGPLKEDSDDGPYSGIRMAEERWGRSR</sequence>
<keyword evidence="2" id="KW-1133">Transmembrane helix</keyword>
<name>A0A2N5SWP3_9BASI</name>
<evidence type="ECO:0000313" key="4">
    <source>
        <dbReference type="Proteomes" id="UP000235392"/>
    </source>
</evidence>
<feature type="region of interest" description="Disordered" evidence="1">
    <location>
        <begin position="390"/>
        <end position="444"/>
    </location>
</feature>
<feature type="transmembrane region" description="Helical" evidence="2">
    <location>
        <begin position="334"/>
        <end position="357"/>
    </location>
</feature>
<evidence type="ECO:0000256" key="2">
    <source>
        <dbReference type="SAM" id="Phobius"/>
    </source>
</evidence>
<feature type="transmembrane region" description="Helical" evidence="2">
    <location>
        <begin position="46"/>
        <end position="70"/>
    </location>
</feature>
<organism evidence="3 4">
    <name type="scientific">Puccinia coronata f. sp. avenae</name>
    <dbReference type="NCBI Taxonomy" id="200324"/>
    <lineage>
        <taxon>Eukaryota</taxon>
        <taxon>Fungi</taxon>
        <taxon>Dikarya</taxon>
        <taxon>Basidiomycota</taxon>
        <taxon>Pucciniomycotina</taxon>
        <taxon>Pucciniomycetes</taxon>
        <taxon>Pucciniales</taxon>
        <taxon>Pucciniaceae</taxon>
        <taxon>Puccinia</taxon>
    </lineage>
</organism>
<feature type="compositionally biased region" description="Polar residues" evidence="1">
    <location>
        <begin position="390"/>
        <end position="408"/>
    </location>
</feature>
<feature type="transmembrane region" description="Helical" evidence="2">
    <location>
        <begin position="302"/>
        <end position="322"/>
    </location>
</feature>
<feature type="transmembrane region" description="Helical" evidence="2">
    <location>
        <begin position="227"/>
        <end position="251"/>
    </location>
</feature>
<evidence type="ECO:0000313" key="3">
    <source>
        <dbReference type="EMBL" id="PLW17647.1"/>
    </source>
</evidence>
<feature type="compositionally biased region" description="Basic and acidic residues" evidence="1">
    <location>
        <begin position="435"/>
        <end position="444"/>
    </location>
</feature>
<dbReference type="EMBL" id="PGCI01000747">
    <property type="protein sequence ID" value="PLW17647.1"/>
    <property type="molecule type" value="Genomic_DNA"/>
</dbReference>
<gene>
    <name evidence="3" type="ORF">PCASD_15714</name>
</gene>
<proteinExistence type="predicted"/>
<accession>A0A2N5SWP3</accession>